<evidence type="ECO:0000256" key="1">
    <source>
        <dbReference type="ARBA" id="ARBA00006484"/>
    </source>
</evidence>
<organism evidence="5 6">
    <name type="scientific">Achaetomium macrosporum</name>
    <dbReference type="NCBI Taxonomy" id="79813"/>
    <lineage>
        <taxon>Eukaryota</taxon>
        <taxon>Fungi</taxon>
        <taxon>Dikarya</taxon>
        <taxon>Ascomycota</taxon>
        <taxon>Pezizomycotina</taxon>
        <taxon>Sordariomycetes</taxon>
        <taxon>Sordariomycetidae</taxon>
        <taxon>Sordariales</taxon>
        <taxon>Chaetomiaceae</taxon>
        <taxon>Achaetomium</taxon>
    </lineage>
</organism>
<accession>A0AAN7CCS2</accession>
<dbReference type="SUPFAM" id="SSF51735">
    <property type="entry name" value="NAD(P)-binding Rossmann-fold domains"/>
    <property type="match status" value="1"/>
</dbReference>
<reference evidence="5" key="2">
    <citation type="submission" date="2023-05" db="EMBL/GenBank/DDBJ databases">
        <authorList>
            <consortium name="Lawrence Berkeley National Laboratory"/>
            <person name="Steindorff A."/>
            <person name="Hensen N."/>
            <person name="Bonometti L."/>
            <person name="Westerberg I."/>
            <person name="Brannstrom I.O."/>
            <person name="Guillou S."/>
            <person name="Cros-Aarteil S."/>
            <person name="Calhoun S."/>
            <person name="Haridas S."/>
            <person name="Kuo A."/>
            <person name="Mondo S."/>
            <person name="Pangilinan J."/>
            <person name="Riley R."/>
            <person name="Labutti K."/>
            <person name="Andreopoulos B."/>
            <person name="Lipzen A."/>
            <person name="Chen C."/>
            <person name="Yanf M."/>
            <person name="Daum C."/>
            <person name="Ng V."/>
            <person name="Clum A."/>
            <person name="Ohm R."/>
            <person name="Martin F."/>
            <person name="Silar P."/>
            <person name="Natvig D."/>
            <person name="Lalanne C."/>
            <person name="Gautier V."/>
            <person name="Ament-Velasquez S.L."/>
            <person name="Kruys A."/>
            <person name="Hutchinson M.I."/>
            <person name="Powell A.J."/>
            <person name="Barry K."/>
            <person name="Miller A.N."/>
            <person name="Grigoriev I.V."/>
            <person name="Debuchy R."/>
            <person name="Gladieux P."/>
            <person name="Thoren M.H."/>
            <person name="Johannesson H."/>
        </authorList>
    </citation>
    <scope>NUCLEOTIDE SEQUENCE</scope>
    <source>
        <strain evidence="5">CBS 532.94</strain>
    </source>
</reference>
<dbReference type="InterPro" id="IPR020904">
    <property type="entry name" value="Sc_DH/Rdtase_CS"/>
</dbReference>
<dbReference type="InterPro" id="IPR057326">
    <property type="entry name" value="KR_dom"/>
</dbReference>
<keyword evidence="6" id="KW-1185">Reference proteome</keyword>
<dbReference type="PANTHER" id="PTHR43180">
    <property type="entry name" value="3-OXOACYL-(ACYL-CARRIER-PROTEIN) REDUCTASE (AFU_ORTHOLOGUE AFUA_6G11210)"/>
    <property type="match status" value="1"/>
</dbReference>
<dbReference type="InterPro" id="IPR036291">
    <property type="entry name" value="NAD(P)-bd_dom_sf"/>
</dbReference>
<dbReference type="EMBL" id="MU860071">
    <property type="protein sequence ID" value="KAK4239156.1"/>
    <property type="molecule type" value="Genomic_DNA"/>
</dbReference>
<name>A0AAN7CCS2_9PEZI</name>
<keyword evidence="3" id="KW-0560">Oxidoreductase</keyword>
<dbReference type="PRINTS" id="PR00081">
    <property type="entry name" value="GDHRDH"/>
</dbReference>
<dbReference type="PROSITE" id="PS00061">
    <property type="entry name" value="ADH_SHORT"/>
    <property type="match status" value="1"/>
</dbReference>
<sequence>MAAPSRDDPWSVVDMINLSPPVDCTKPYDTSTLARKTILITGGASGFGAAFARHWAQYGAHLIIGDVNDRVREELVAELRGSPSATQDQTDQVALFRTAAASSPTGSIDAVVAGAGIVERGNQPNASSAGVFDLSVSLDTDDAAGPPPPPALKVLAVNFTGVTYTTHLALFYLTLSPGSARDRHLLLISSIACLSPLPGQTEYTVSKHGVMGLFRALRGTAWTTGAIRVNVLTPYFVDTTLLPKAALAPLAGGAKAELEDVVDAAMRLMADEGIRGRALLVGPRMRVVGVPCNGDDAVGEADGGFKFVEGEGGREGERRQAVWEVYGHDYERVEVFVWRYLSMLNLMRGLRGWLGLVRDLWGIYVTGWRRI</sequence>
<protein>
    <recommendedName>
        <fullName evidence="4">Ketoreductase domain-containing protein</fullName>
    </recommendedName>
</protein>
<comment type="similarity">
    <text evidence="1">Belongs to the short-chain dehydrogenases/reductases (SDR) family.</text>
</comment>
<dbReference type="AlphaFoldDB" id="A0AAN7CCS2"/>
<proteinExistence type="inferred from homology"/>
<dbReference type="Gene3D" id="3.40.50.720">
    <property type="entry name" value="NAD(P)-binding Rossmann-like Domain"/>
    <property type="match status" value="1"/>
</dbReference>
<dbReference type="Pfam" id="PF00106">
    <property type="entry name" value="adh_short"/>
    <property type="match status" value="1"/>
</dbReference>
<evidence type="ECO:0000313" key="6">
    <source>
        <dbReference type="Proteomes" id="UP001303760"/>
    </source>
</evidence>
<evidence type="ECO:0000313" key="5">
    <source>
        <dbReference type="EMBL" id="KAK4239156.1"/>
    </source>
</evidence>
<dbReference type="GO" id="GO:0016491">
    <property type="term" value="F:oxidoreductase activity"/>
    <property type="evidence" value="ECO:0007669"/>
    <property type="project" value="UniProtKB-KW"/>
</dbReference>
<reference evidence="5" key="1">
    <citation type="journal article" date="2023" name="Mol. Phylogenet. Evol.">
        <title>Genome-scale phylogeny and comparative genomics of the fungal order Sordariales.</title>
        <authorList>
            <person name="Hensen N."/>
            <person name="Bonometti L."/>
            <person name="Westerberg I."/>
            <person name="Brannstrom I.O."/>
            <person name="Guillou S."/>
            <person name="Cros-Aarteil S."/>
            <person name="Calhoun S."/>
            <person name="Haridas S."/>
            <person name="Kuo A."/>
            <person name="Mondo S."/>
            <person name="Pangilinan J."/>
            <person name="Riley R."/>
            <person name="LaButti K."/>
            <person name="Andreopoulos B."/>
            <person name="Lipzen A."/>
            <person name="Chen C."/>
            <person name="Yan M."/>
            <person name="Daum C."/>
            <person name="Ng V."/>
            <person name="Clum A."/>
            <person name="Steindorff A."/>
            <person name="Ohm R.A."/>
            <person name="Martin F."/>
            <person name="Silar P."/>
            <person name="Natvig D.O."/>
            <person name="Lalanne C."/>
            <person name="Gautier V."/>
            <person name="Ament-Velasquez S.L."/>
            <person name="Kruys A."/>
            <person name="Hutchinson M.I."/>
            <person name="Powell A.J."/>
            <person name="Barry K."/>
            <person name="Miller A.N."/>
            <person name="Grigoriev I.V."/>
            <person name="Debuchy R."/>
            <person name="Gladieux P."/>
            <person name="Hiltunen Thoren M."/>
            <person name="Johannesson H."/>
        </authorList>
    </citation>
    <scope>NUCLEOTIDE SEQUENCE</scope>
    <source>
        <strain evidence="5">CBS 532.94</strain>
    </source>
</reference>
<dbReference type="PANTHER" id="PTHR43180:SF16">
    <property type="entry name" value="BACILYSIN BIOSYNTHESIS OXIDOREDUCTASE BACC"/>
    <property type="match status" value="1"/>
</dbReference>
<keyword evidence="2" id="KW-0521">NADP</keyword>
<feature type="domain" description="Ketoreductase" evidence="4">
    <location>
        <begin position="36"/>
        <end position="237"/>
    </location>
</feature>
<comment type="caution">
    <text evidence="5">The sequence shown here is derived from an EMBL/GenBank/DDBJ whole genome shotgun (WGS) entry which is preliminary data.</text>
</comment>
<evidence type="ECO:0000259" key="4">
    <source>
        <dbReference type="SMART" id="SM00822"/>
    </source>
</evidence>
<dbReference type="Proteomes" id="UP001303760">
    <property type="component" value="Unassembled WGS sequence"/>
</dbReference>
<dbReference type="InterPro" id="IPR002347">
    <property type="entry name" value="SDR_fam"/>
</dbReference>
<evidence type="ECO:0000256" key="2">
    <source>
        <dbReference type="ARBA" id="ARBA00022857"/>
    </source>
</evidence>
<gene>
    <name evidence="5" type="ORF">C8A03DRAFT_32771</name>
</gene>
<evidence type="ECO:0000256" key="3">
    <source>
        <dbReference type="ARBA" id="ARBA00023002"/>
    </source>
</evidence>
<dbReference type="SMART" id="SM00822">
    <property type="entry name" value="PKS_KR"/>
    <property type="match status" value="1"/>
</dbReference>